<feature type="region of interest" description="Disordered" evidence="1">
    <location>
        <begin position="139"/>
        <end position="160"/>
    </location>
</feature>
<organism evidence="2 3">
    <name type="scientific">Tulasnella calospora MUT 4182</name>
    <dbReference type="NCBI Taxonomy" id="1051891"/>
    <lineage>
        <taxon>Eukaryota</taxon>
        <taxon>Fungi</taxon>
        <taxon>Dikarya</taxon>
        <taxon>Basidiomycota</taxon>
        <taxon>Agaricomycotina</taxon>
        <taxon>Agaricomycetes</taxon>
        <taxon>Cantharellales</taxon>
        <taxon>Tulasnellaceae</taxon>
        <taxon>Tulasnella</taxon>
    </lineage>
</organism>
<keyword evidence="3" id="KW-1185">Reference proteome</keyword>
<evidence type="ECO:0008006" key="4">
    <source>
        <dbReference type="Google" id="ProtNLM"/>
    </source>
</evidence>
<proteinExistence type="predicted"/>
<reference evidence="3" key="2">
    <citation type="submission" date="2015-01" db="EMBL/GenBank/DDBJ databases">
        <title>Evolutionary Origins and Diversification of the Mycorrhizal Mutualists.</title>
        <authorList>
            <consortium name="DOE Joint Genome Institute"/>
            <consortium name="Mycorrhizal Genomics Consortium"/>
            <person name="Kohler A."/>
            <person name="Kuo A."/>
            <person name="Nagy L.G."/>
            <person name="Floudas D."/>
            <person name="Copeland A."/>
            <person name="Barry K.W."/>
            <person name="Cichocki N."/>
            <person name="Veneault-Fourrey C."/>
            <person name="LaButti K."/>
            <person name="Lindquist E.A."/>
            <person name="Lipzen A."/>
            <person name="Lundell T."/>
            <person name="Morin E."/>
            <person name="Murat C."/>
            <person name="Riley R."/>
            <person name="Ohm R."/>
            <person name="Sun H."/>
            <person name="Tunlid A."/>
            <person name="Henrissat B."/>
            <person name="Grigoriev I.V."/>
            <person name="Hibbett D.S."/>
            <person name="Martin F."/>
        </authorList>
    </citation>
    <scope>NUCLEOTIDE SEQUENCE [LARGE SCALE GENOMIC DNA]</scope>
    <source>
        <strain evidence="3">MUT 4182</strain>
    </source>
</reference>
<dbReference type="PANTHER" id="PTHR36423:SF2">
    <property type="entry name" value="AFR070WP"/>
    <property type="match status" value="1"/>
</dbReference>
<dbReference type="Proteomes" id="UP000054248">
    <property type="component" value="Unassembled WGS sequence"/>
</dbReference>
<accession>A0A0C3QI51</accession>
<dbReference type="OrthoDB" id="9970095at2759"/>
<dbReference type="InterPro" id="IPR023389">
    <property type="entry name" value="DOPA-like_sf"/>
</dbReference>
<dbReference type="HOGENOM" id="CLU_090062_1_0_1"/>
<evidence type="ECO:0000313" key="3">
    <source>
        <dbReference type="Proteomes" id="UP000054248"/>
    </source>
</evidence>
<sequence>IYFLTQDPKARQAALNLRDAVLHLRRDGAFVAVPLYRVNYGPIGPHPAGSYEIWCPAESFASVFSYLALNRGDLSILVHPLTRDERNDHETRRAWLGPSFPIYLDALPVRSTEIPMQYTSLNLGYSSPNPGLTVEERKKAGATIEDALRGEPEAAPAPVG</sequence>
<dbReference type="SUPFAM" id="SSF143410">
    <property type="entry name" value="DOPA-like"/>
    <property type="match status" value="1"/>
</dbReference>
<reference evidence="2 3" key="1">
    <citation type="submission" date="2014-04" db="EMBL/GenBank/DDBJ databases">
        <authorList>
            <consortium name="DOE Joint Genome Institute"/>
            <person name="Kuo A."/>
            <person name="Girlanda M."/>
            <person name="Perotto S."/>
            <person name="Kohler A."/>
            <person name="Nagy L.G."/>
            <person name="Floudas D."/>
            <person name="Copeland A."/>
            <person name="Barry K.W."/>
            <person name="Cichocki N."/>
            <person name="Veneault-Fourrey C."/>
            <person name="LaButti K."/>
            <person name="Lindquist E.A."/>
            <person name="Lipzen A."/>
            <person name="Lundell T."/>
            <person name="Morin E."/>
            <person name="Murat C."/>
            <person name="Sun H."/>
            <person name="Tunlid A."/>
            <person name="Henrissat B."/>
            <person name="Grigoriev I.V."/>
            <person name="Hibbett D.S."/>
            <person name="Martin F."/>
            <person name="Nordberg H.P."/>
            <person name="Cantor M.N."/>
            <person name="Hua S.X."/>
        </authorList>
    </citation>
    <scope>NUCLEOTIDE SEQUENCE [LARGE SCALE GENOMIC DNA]</scope>
    <source>
        <strain evidence="2 3">MUT 4182</strain>
    </source>
</reference>
<protein>
    <recommendedName>
        <fullName evidence="4">DOPA 4,5-dioxygenase</fullName>
    </recommendedName>
</protein>
<dbReference type="PANTHER" id="PTHR36423">
    <property type="entry name" value="AFR070WP"/>
    <property type="match status" value="1"/>
</dbReference>
<feature type="non-terminal residue" evidence="2">
    <location>
        <position position="1"/>
    </location>
</feature>
<evidence type="ECO:0000256" key="1">
    <source>
        <dbReference type="SAM" id="MobiDB-lite"/>
    </source>
</evidence>
<gene>
    <name evidence="2" type="ORF">M407DRAFT_75533</name>
</gene>
<dbReference type="AlphaFoldDB" id="A0A0C3QI51"/>
<dbReference type="InterPro" id="IPR014980">
    <property type="entry name" value="DOPA_dioxygen"/>
</dbReference>
<name>A0A0C3QI51_9AGAM</name>
<evidence type="ECO:0000313" key="2">
    <source>
        <dbReference type="EMBL" id="KIO25574.1"/>
    </source>
</evidence>
<dbReference type="Pfam" id="PF08883">
    <property type="entry name" value="DOPA_dioxygen"/>
    <property type="match status" value="1"/>
</dbReference>
<dbReference type="Gene3D" id="3.30.70.1240">
    <property type="entry name" value="DOPA-like domains"/>
    <property type="match status" value="1"/>
</dbReference>
<dbReference type="EMBL" id="KN823039">
    <property type="protein sequence ID" value="KIO25574.1"/>
    <property type="molecule type" value="Genomic_DNA"/>
</dbReference>